<reference evidence="2 3" key="1">
    <citation type="submission" date="2015-09" db="EMBL/GenBank/DDBJ databases">
        <title>Host preference determinants of Valsa canker pathogens revealed by comparative genomics.</title>
        <authorList>
            <person name="Yin Z."/>
            <person name="Huang L."/>
        </authorList>
    </citation>
    <scope>NUCLEOTIDE SEQUENCE [LARGE SCALE GENOMIC DNA]</scope>
    <source>
        <strain evidence="2 3">YSFL</strain>
    </source>
</reference>
<evidence type="ECO:0000256" key="1">
    <source>
        <dbReference type="SAM" id="MobiDB-lite"/>
    </source>
</evidence>
<feature type="compositionally biased region" description="Acidic residues" evidence="1">
    <location>
        <begin position="262"/>
        <end position="273"/>
    </location>
</feature>
<dbReference type="Proteomes" id="UP000284375">
    <property type="component" value="Unassembled WGS sequence"/>
</dbReference>
<organism evidence="2 3">
    <name type="scientific">Cytospora chrysosperma</name>
    <name type="common">Cytospora canker fungus</name>
    <name type="synonym">Sphaeria chrysosperma</name>
    <dbReference type="NCBI Taxonomy" id="252740"/>
    <lineage>
        <taxon>Eukaryota</taxon>
        <taxon>Fungi</taxon>
        <taxon>Dikarya</taxon>
        <taxon>Ascomycota</taxon>
        <taxon>Pezizomycotina</taxon>
        <taxon>Sordariomycetes</taxon>
        <taxon>Sordariomycetidae</taxon>
        <taxon>Diaporthales</taxon>
        <taxon>Cytosporaceae</taxon>
        <taxon>Cytospora</taxon>
    </lineage>
</organism>
<feature type="region of interest" description="Disordered" evidence="1">
    <location>
        <begin position="119"/>
        <end position="141"/>
    </location>
</feature>
<feature type="region of interest" description="Disordered" evidence="1">
    <location>
        <begin position="42"/>
        <end position="72"/>
    </location>
</feature>
<dbReference type="AlphaFoldDB" id="A0A423WLM6"/>
<evidence type="ECO:0008006" key="4">
    <source>
        <dbReference type="Google" id="ProtNLM"/>
    </source>
</evidence>
<evidence type="ECO:0000313" key="2">
    <source>
        <dbReference type="EMBL" id="ROW04347.1"/>
    </source>
</evidence>
<protein>
    <recommendedName>
        <fullName evidence="4">BTB domain-containing protein</fullName>
    </recommendedName>
</protein>
<evidence type="ECO:0000313" key="3">
    <source>
        <dbReference type="Proteomes" id="UP000284375"/>
    </source>
</evidence>
<proteinExistence type="predicted"/>
<accession>A0A423WLM6</accession>
<feature type="region of interest" description="Disordered" evidence="1">
    <location>
        <begin position="261"/>
        <end position="283"/>
    </location>
</feature>
<keyword evidence="3" id="KW-1185">Reference proteome</keyword>
<sequence>MDEPSKPPQDGDDSSSPTDSELPTVITIAPKGNVLLEVTFETSKSTLKATRKALPKPRPGQRDPPPPQPVLKPQIHLAYRVDLDTLKKHSKYFTNLLGDTRFREARDIETRLEELSLRGEKPGDLDPEHLPRVGITDDDEATRSAGREHVFRDLLRVLHGGGIATRPVTILYVSTLAVMADRFACTATVSRYLSTGLKFKWPATPLPKPSGEVDGMTSLSPAAEEVLRQRILVSWLLDQPVRFQAATKELILFGSHRWSAEGAEDEEDEDVAENESRSPADAATASRQEALWWYLPDELEEELHYRRTLILRALASILSHFLRLYSSRTRQCKLGYDSSSACDSYQLGEMVKFLTSKNLLFLVNFAPSPRHDGGGWVKDFAAVDVSSIIATLKQTPGYQIDKHHTHCGLRTRILPILEYVRAMLGSSAVPLSLQGWRKDRKAATWQRTPDGDGVHRRKKDFDTGKATKDDGRVFRFTRSVATDQRLRYEGAMAADSIARELFLAEEWDWTPEEDSGPGASLGREFATTKWLR</sequence>
<feature type="region of interest" description="Disordered" evidence="1">
    <location>
        <begin position="1"/>
        <end position="24"/>
    </location>
</feature>
<gene>
    <name evidence="2" type="ORF">VSDG_00990</name>
</gene>
<feature type="compositionally biased region" description="Basic and acidic residues" evidence="1">
    <location>
        <begin position="119"/>
        <end position="131"/>
    </location>
</feature>
<feature type="region of interest" description="Disordered" evidence="1">
    <location>
        <begin position="513"/>
        <end position="532"/>
    </location>
</feature>
<feature type="compositionally biased region" description="Pro residues" evidence="1">
    <location>
        <begin position="56"/>
        <end position="70"/>
    </location>
</feature>
<dbReference type="OrthoDB" id="5398371at2759"/>
<comment type="caution">
    <text evidence="2">The sequence shown here is derived from an EMBL/GenBank/DDBJ whole genome shotgun (WGS) entry which is preliminary data.</text>
</comment>
<name>A0A423WLM6_CYTCH</name>
<dbReference type="EMBL" id="LJZO01000002">
    <property type="protein sequence ID" value="ROW04347.1"/>
    <property type="molecule type" value="Genomic_DNA"/>
</dbReference>